<dbReference type="OrthoDB" id="9812625at2"/>
<keyword evidence="2 4" id="KW-0560">Oxidoreductase</keyword>
<keyword evidence="10" id="KW-1185">Reference proteome</keyword>
<dbReference type="PROSITE" id="PS00687">
    <property type="entry name" value="ALDEHYDE_DEHYDR_GLU"/>
    <property type="match status" value="1"/>
</dbReference>
<evidence type="ECO:0000256" key="7">
    <source>
        <dbReference type="RuleBase" id="RU003345"/>
    </source>
</evidence>
<dbReference type="InterPro" id="IPR029510">
    <property type="entry name" value="Ald_DH_CS_GLU"/>
</dbReference>
<dbReference type="Gene3D" id="3.40.309.10">
    <property type="entry name" value="Aldehyde Dehydrogenase, Chain A, domain 2"/>
    <property type="match status" value="1"/>
</dbReference>
<proteinExistence type="inferred from homology"/>
<dbReference type="SUPFAM" id="SSF53720">
    <property type="entry name" value="ALDH-like"/>
    <property type="match status" value="1"/>
</dbReference>
<evidence type="ECO:0000313" key="10">
    <source>
        <dbReference type="Proteomes" id="UP000198407"/>
    </source>
</evidence>
<evidence type="ECO:0000256" key="1">
    <source>
        <dbReference type="ARBA" id="ARBA00009986"/>
    </source>
</evidence>
<dbReference type="EMBL" id="FZOL01000042">
    <property type="protein sequence ID" value="SNT33714.1"/>
    <property type="molecule type" value="Genomic_DNA"/>
</dbReference>
<dbReference type="STRING" id="1215104.GCA_000730585_02362"/>
<sequence>MSIEQVAPAVERMREVFALQRKAFAQERYPSYESRRANLQALKALVLDHADDIAAAISSDFGHRSVHETKLLDLFGLVSEINHAIKCLKGWMKPRKRGVGIWFQPGRAALLAQPLGVIGIAAPWNYPLYLTLGPLCGALAAGNRAMIKVASDSSHFGRLLAELLGKRFSEDLVAVVQPGPGINDGFSRLPFDHLIFTGSPAVGRQIMRNCSENLTPVTLELGGKSPTLVAPGYSLQKAAETILWGKCLNAGQTCVAPDYVFLPAGSEDAFIEHARVAVNGHYPTPLADNPDYSCMINARQLARIEALLADAREKGARVVALADAEGARRVGKLAPHLVFDVNDDMLIMQEEIFGPVLPVLGYRRLEDAVDYINAHERPLALYLFDEDAGRVETVLRQTISGGVSVNSVMLHVLQENLPFGGVGNSGLGHYHAEEGFQTFSKMRPIFYQAKHNGSFMLKPPYGRLTQILLRLVLR</sequence>
<keyword evidence="3" id="KW-0520">NAD</keyword>
<evidence type="ECO:0000256" key="3">
    <source>
        <dbReference type="ARBA" id="ARBA00023027"/>
    </source>
</evidence>
<dbReference type="Gene3D" id="3.40.605.10">
    <property type="entry name" value="Aldehyde Dehydrogenase, Chain A, domain 1"/>
    <property type="match status" value="1"/>
</dbReference>
<dbReference type="CDD" id="cd07133">
    <property type="entry name" value="ALDH_CALDH_CalB"/>
    <property type="match status" value="1"/>
</dbReference>
<evidence type="ECO:0000256" key="4">
    <source>
        <dbReference type="PIRNR" id="PIRNR036492"/>
    </source>
</evidence>
<evidence type="ECO:0000259" key="8">
    <source>
        <dbReference type="Pfam" id="PF00171"/>
    </source>
</evidence>
<dbReference type="RefSeq" id="WP_042125833.1">
    <property type="nucleotide sequence ID" value="NZ_FZOL01000042.1"/>
</dbReference>
<feature type="active site" evidence="5">
    <location>
        <position position="254"/>
    </location>
</feature>
<dbReference type="Pfam" id="PF00171">
    <property type="entry name" value="Aldedh"/>
    <property type="match status" value="1"/>
</dbReference>
<dbReference type="InterPro" id="IPR012394">
    <property type="entry name" value="Aldehyde_DH_NAD(P)"/>
</dbReference>
<evidence type="ECO:0000256" key="5">
    <source>
        <dbReference type="PIRSR" id="PIRSR036492-1"/>
    </source>
</evidence>
<dbReference type="PIRSF" id="PIRSF036492">
    <property type="entry name" value="ALDH"/>
    <property type="match status" value="1"/>
</dbReference>
<dbReference type="GO" id="GO:0005737">
    <property type="term" value="C:cytoplasm"/>
    <property type="evidence" value="ECO:0007669"/>
    <property type="project" value="TreeGrafter"/>
</dbReference>
<dbReference type="AlphaFoldDB" id="A0A239LVR7"/>
<protein>
    <recommendedName>
        <fullName evidence="4">Aldehyde dehydrogenase</fullName>
    </recommendedName>
</protein>
<feature type="domain" description="Aldehyde dehydrogenase" evidence="8">
    <location>
        <begin position="14"/>
        <end position="443"/>
    </location>
</feature>
<evidence type="ECO:0000256" key="6">
    <source>
        <dbReference type="PROSITE-ProRule" id="PRU10007"/>
    </source>
</evidence>
<name>A0A239LVR7_9PSED</name>
<dbReference type="InterPro" id="IPR016161">
    <property type="entry name" value="Ald_DH/histidinol_DH"/>
</dbReference>
<gene>
    <name evidence="9" type="ORF">SAMN05444352_14226</name>
</gene>
<comment type="similarity">
    <text evidence="1 4 7">Belongs to the aldehyde dehydrogenase family.</text>
</comment>
<evidence type="ECO:0000256" key="2">
    <source>
        <dbReference type="ARBA" id="ARBA00023002"/>
    </source>
</evidence>
<dbReference type="Proteomes" id="UP000198407">
    <property type="component" value="Unassembled WGS sequence"/>
</dbReference>
<dbReference type="GO" id="GO:0004029">
    <property type="term" value="F:aldehyde dehydrogenase (NAD+) activity"/>
    <property type="evidence" value="ECO:0007669"/>
    <property type="project" value="TreeGrafter"/>
</dbReference>
<reference evidence="10" key="1">
    <citation type="submission" date="2017-06" db="EMBL/GenBank/DDBJ databases">
        <authorList>
            <person name="Varghese N."/>
            <person name="Submissions S."/>
        </authorList>
    </citation>
    <scope>NUCLEOTIDE SEQUENCE [LARGE SCALE GENOMIC DNA]</scope>
    <source>
        <strain evidence="10">DSM 22348</strain>
    </source>
</reference>
<accession>A0A239LVR7</accession>
<feature type="active site" evidence="5 6">
    <location>
        <position position="220"/>
    </location>
</feature>
<dbReference type="InterPro" id="IPR016162">
    <property type="entry name" value="Ald_DH_N"/>
</dbReference>
<dbReference type="GO" id="GO:0006081">
    <property type="term" value="P:aldehyde metabolic process"/>
    <property type="evidence" value="ECO:0007669"/>
    <property type="project" value="InterPro"/>
</dbReference>
<dbReference type="InterPro" id="IPR015590">
    <property type="entry name" value="Aldehyde_DH_dom"/>
</dbReference>
<organism evidence="9 10">
    <name type="scientific">Pseudomonas japonica</name>
    <dbReference type="NCBI Taxonomy" id="256466"/>
    <lineage>
        <taxon>Bacteria</taxon>
        <taxon>Pseudomonadati</taxon>
        <taxon>Pseudomonadota</taxon>
        <taxon>Gammaproteobacteria</taxon>
        <taxon>Pseudomonadales</taxon>
        <taxon>Pseudomonadaceae</taxon>
        <taxon>Pseudomonas</taxon>
    </lineage>
</organism>
<dbReference type="PANTHER" id="PTHR43570">
    <property type="entry name" value="ALDEHYDE DEHYDROGENASE"/>
    <property type="match status" value="1"/>
</dbReference>
<evidence type="ECO:0000313" key="9">
    <source>
        <dbReference type="EMBL" id="SNT33714.1"/>
    </source>
</evidence>
<dbReference type="InterPro" id="IPR016163">
    <property type="entry name" value="Ald_DH_C"/>
</dbReference>
<dbReference type="PANTHER" id="PTHR43570:SF20">
    <property type="entry name" value="ALDEHYDE DEHYDROGENASE ALDX-RELATED"/>
    <property type="match status" value="1"/>
</dbReference>